<dbReference type="AlphaFoldDB" id="A0A4R9GLB0"/>
<organism evidence="1 2">
    <name type="scientific">Leptospira fluminis</name>
    <dbReference type="NCBI Taxonomy" id="2484979"/>
    <lineage>
        <taxon>Bacteria</taxon>
        <taxon>Pseudomonadati</taxon>
        <taxon>Spirochaetota</taxon>
        <taxon>Spirochaetia</taxon>
        <taxon>Leptospirales</taxon>
        <taxon>Leptospiraceae</taxon>
        <taxon>Leptospira</taxon>
    </lineage>
</organism>
<evidence type="ECO:0000313" key="2">
    <source>
        <dbReference type="Proteomes" id="UP000297855"/>
    </source>
</evidence>
<dbReference type="Proteomes" id="UP000297855">
    <property type="component" value="Unassembled WGS sequence"/>
</dbReference>
<sequence length="126" mass="14896">MEEKFVQYLIRKKVLRRIDLRVSSDLSLLWDFAVRKTGDPKFLYSHLLQSYRIRKVGGRLSQWEFRKFARNDSRKRICVDFRDYWESACLAYGHGTSVSGFMNALLELEKDRLSRPSALFGLDRVA</sequence>
<accession>A0A4R9GLB0</accession>
<protein>
    <recommendedName>
        <fullName evidence="3">DUF1564 family protein</fullName>
    </recommendedName>
</protein>
<reference evidence="1" key="1">
    <citation type="journal article" date="2019" name="PLoS Negl. Trop. Dis.">
        <title>Revisiting the worldwide diversity of Leptospira species in the environment.</title>
        <authorList>
            <person name="Vincent A.T."/>
            <person name="Schiettekatte O."/>
            <person name="Bourhy P."/>
            <person name="Veyrier F.J."/>
            <person name="Picardeau M."/>
        </authorList>
    </citation>
    <scope>NUCLEOTIDE SEQUENCE [LARGE SCALE GENOMIC DNA]</scope>
    <source>
        <strain evidence="1">SCS5</strain>
    </source>
</reference>
<name>A0A4R9GLB0_9LEPT</name>
<dbReference type="RefSeq" id="WP_135814472.1">
    <property type="nucleotide sequence ID" value="NZ_RQEV01000016.1"/>
</dbReference>
<evidence type="ECO:0000313" key="1">
    <source>
        <dbReference type="EMBL" id="TGK15380.1"/>
    </source>
</evidence>
<dbReference type="OrthoDB" id="329546at2"/>
<gene>
    <name evidence="1" type="ORF">EHO61_15475</name>
</gene>
<evidence type="ECO:0008006" key="3">
    <source>
        <dbReference type="Google" id="ProtNLM"/>
    </source>
</evidence>
<dbReference type="EMBL" id="RQEV01000016">
    <property type="protein sequence ID" value="TGK15380.1"/>
    <property type="molecule type" value="Genomic_DNA"/>
</dbReference>
<comment type="caution">
    <text evidence="1">The sequence shown here is derived from an EMBL/GenBank/DDBJ whole genome shotgun (WGS) entry which is preliminary data.</text>
</comment>
<proteinExistence type="predicted"/>
<keyword evidence="2" id="KW-1185">Reference proteome</keyword>